<evidence type="ECO:0000256" key="3">
    <source>
        <dbReference type="ARBA" id="ARBA00005798"/>
    </source>
</evidence>
<keyword evidence="5" id="KW-0964">Secreted</keyword>
<dbReference type="Proteomes" id="UP000649328">
    <property type="component" value="Unassembled WGS sequence"/>
</dbReference>
<dbReference type="EMBL" id="JACBPP010000002">
    <property type="protein sequence ID" value="KAF8004187.1"/>
    <property type="molecule type" value="Genomic_DNA"/>
</dbReference>
<feature type="signal peptide" evidence="9">
    <location>
        <begin position="1"/>
        <end position="18"/>
    </location>
</feature>
<feature type="region of interest" description="Disordered" evidence="8">
    <location>
        <begin position="360"/>
        <end position="402"/>
    </location>
</feature>
<feature type="chain" id="PRO_5034635051" evidence="9">
    <location>
        <begin position="19"/>
        <end position="427"/>
    </location>
</feature>
<keyword evidence="6 9" id="KW-0732">Signal</keyword>
<evidence type="ECO:0000256" key="5">
    <source>
        <dbReference type="ARBA" id="ARBA00022525"/>
    </source>
</evidence>
<evidence type="ECO:0000256" key="6">
    <source>
        <dbReference type="ARBA" id="ARBA00022729"/>
    </source>
</evidence>
<dbReference type="PROSITE" id="PS51257">
    <property type="entry name" value="PROKAR_LIPOPROTEIN"/>
    <property type="match status" value="1"/>
</dbReference>
<dbReference type="OrthoDB" id="536881at2759"/>
<evidence type="ECO:0000313" key="10">
    <source>
        <dbReference type="EMBL" id="KAF8004187.1"/>
    </source>
</evidence>
<dbReference type="InterPro" id="IPR051648">
    <property type="entry name" value="CWI-Assembly_Regulator"/>
</dbReference>
<accession>A0A8H7GWG4</accession>
<dbReference type="PANTHER" id="PTHR31018:SF3">
    <property type="entry name" value="RECEPTOR PROTEIN-TYROSINE KINASE"/>
    <property type="match status" value="1"/>
</dbReference>
<dbReference type="Gene3D" id="3.80.20.20">
    <property type="entry name" value="Receptor L-domain"/>
    <property type="match status" value="1"/>
</dbReference>
<proteinExistence type="inferred from homology"/>
<evidence type="ECO:0000256" key="1">
    <source>
        <dbReference type="ARBA" id="ARBA00004191"/>
    </source>
</evidence>
<gene>
    <name evidence="10" type="ORF">HF325_001635</name>
</gene>
<dbReference type="GO" id="GO:0031505">
    <property type="term" value="P:fungal-type cell wall organization"/>
    <property type="evidence" value="ECO:0007669"/>
    <property type="project" value="TreeGrafter"/>
</dbReference>
<dbReference type="InterPro" id="IPR036941">
    <property type="entry name" value="Rcpt_L-dom_sf"/>
</dbReference>
<dbReference type="AlphaFoldDB" id="A0A8H7GWG4"/>
<sequence>MQFKTLAVAAAVSGLAAANNSTLTTATPSVTLACSFKDFTATASSQVASVAACATAVGDILISGDAFGAIDITGVKQIYGDLRINGTQQATSFNAPTLQLVSGQLEISDATILSNVNLAQLTTVGTLVYNALPALELTGLTSGVTSAESILFTNTGLTSLSGINVYKLTTFEVSNNADIALIDSGLESVTDTLAINYNSDKVEVYLDQLTSAQNVIFQKIASLSVGNLTAVNGSLSLQLNTFEDFEFPVLTSVGNSLSIEQNDDLTEFDFPVLKTIGGALSIQDNSDLESFSFFPNLTSVGGSITIDGDFNNGTLPKLNKVSGGFNLTTTGELSCDSFIKLNSNGDIKGDKFYCEGASSTVSSSSSKSGNANGESTSTSGSSSGSSSSSSASSTSSSSSKSSGAAPVAAVKLVSVAVVFATVGAFLF</sequence>
<dbReference type="GO" id="GO:0005886">
    <property type="term" value="C:plasma membrane"/>
    <property type="evidence" value="ECO:0007669"/>
    <property type="project" value="UniProtKB-SubCell"/>
</dbReference>
<keyword evidence="4" id="KW-0134">Cell wall</keyword>
<feature type="compositionally biased region" description="Low complexity" evidence="8">
    <location>
        <begin position="375"/>
        <end position="402"/>
    </location>
</feature>
<comment type="caution">
    <text evidence="10">The sequence shown here is derived from an EMBL/GenBank/DDBJ whole genome shotgun (WGS) entry which is preliminary data.</text>
</comment>
<organism evidence="10 11">
    <name type="scientific">Metschnikowia pulcherrima</name>
    <dbReference type="NCBI Taxonomy" id="27326"/>
    <lineage>
        <taxon>Eukaryota</taxon>
        <taxon>Fungi</taxon>
        <taxon>Dikarya</taxon>
        <taxon>Ascomycota</taxon>
        <taxon>Saccharomycotina</taxon>
        <taxon>Pichiomycetes</taxon>
        <taxon>Metschnikowiaceae</taxon>
        <taxon>Metschnikowia</taxon>
    </lineage>
</organism>
<keyword evidence="7" id="KW-0325">Glycoprotein</keyword>
<name>A0A8H7GWG4_9ASCO</name>
<protein>
    <submittedName>
        <fullName evidence="10">Uncharacterized protein</fullName>
    </submittedName>
</protein>
<evidence type="ECO:0000313" key="11">
    <source>
        <dbReference type="Proteomes" id="UP000649328"/>
    </source>
</evidence>
<evidence type="ECO:0000256" key="2">
    <source>
        <dbReference type="ARBA" id="ARBA00004609"/>
    </source>
</evidence>
<evidence type="ECO:0000256" key="7">
    <source>
        <dbReference type="ARBA" id="ARBA00023180"/>
    </source>
</evidence>
<dbReference type="GO" id="GO:0009986">
    <property type="term" value="C:cell surface"/>
    <property type="evidence" value="ECO:0007669"/>
    <property type="project" value="TreeGrafter"/>
</dbReference>
<evidence type="ECO:0000256" key="4">
    <source>
        <dbReference type="ARBA" id="ARBA00022512"/>
    </source>
</evidence>
<comment type="similarity">
    <text evidence="3">Belongs to the SPS2 family.</text>
</comment>
<dbReference type="PANTHER" id="PTHR31018">
    <property type="entry name" value="SPORULATION-SPECIFIC PROTEIN-RELATED"/>
    <property type="match status" value="1"/>
</dbReference>
<evidence type="ECO:0000256" key="8">
    <source>
        <dbReference type="SAM" id="MobiDB-lite"/>
    </source>
</evidence>
<keyword evidence="11" id="KW-1185">Reference proteome</keyword>
<reference evidence="10" key="1">
    <citation type="submission" date="2020-10" db="EMBL/GenBank/DDBJ databases">
        <title>The Whole-Genome Sequence of Metschnikowia persimmonesis, a Novel Endophytic Yeast Species Isolated from Medicinal Plant Diospyros kaki Thumb.</title>
        <authorList>
            <person name="Rahmat E."/>
            <person name="Kang Y."/>
        </authorList>
    </citation>
    <scope>NUCLEOTIDE SEQUENCE</scope>
    <source>
        <strain evidence="10">KIOM G15050</strain>
    </source>
</reference>
<evidence type="ECO:0000256" key="9">
    <source>
        <dbReference type="SAM" id="SignalP"/>
    </source>
</evidence>
<comment type="subcellular location">
    <subcellularLocation>
        <location evidence="2">Cell membrane</location>
        <topology evidence="2">Lipid-anchor</topology>
        <topology evidence="2">GPI-anchor</topology>
    </subcellularLocation>
    <subcellularLocation>
        <location evidence="1">Secreted</location>
        <location evidence="1">Cell wall</location>
    </subcellularLocation>
</comment>
<dbReference type="GO" id="GO:0009277">
    <property type="term" value="C:fungal-type cell wall"/>
    <property type="evidence" value="ECO:0007669"/>
    <property type="project" value="TreeGrafter"/>
</dbReference>
<dbReference type="SUPFAM" id="SSF52058">
    <property type="entry name" value="L domain-like"/>
    <property type="match status" value="2"/>
</dbReference>